<name>A0ABW0IH55_9BACT</name>
<keyword evidence="1" id="KW-1133">Transmembrane helix</keyword>
<evidence type="ECO:0000313" key="3">
    <source>
        <dbReference type="EMBL" id="MFC5412626.1"/>
    </source>
</evidence>
<gene>
    <name evidence="3" type="ORF">ACFPMF_25095</name>
</gene>
<evidence type="ECO:0000259" key="2">
    <source>
        <dbReference type="Pfam" id="PF07584"/>
    </source>
</evidence>
<protein>
    <submittedName>
        <fullName evidence="3">BatA domain-containing protein</fullName>
    </submittedName>
</protein>
<evidence type="ECO:0000313" key="4">
    <source>
        <dbReference type="Proteomes" id="UP001596106"/>
    </source>
</evidence>
<dbReference type="InterPro" id="IPR011933">
    <property type="entry name" value="Double_TM_dom"/>
</dbReference>
<dbReference type="InterPro" id="IPR024163">
    <property type="entry name" value="Aerotolerance_reg_N"/>
</dbReference>
<dbReference type="PANTHER" id="PTHR37464:SF1">
    <property type="entry name" value="BLL2463 PROTEIN"/>
    <property type="match status" value="1"/>
</dbReference>
<keyword evidence="1" id="KW-0812">Transmembrane</keyword>
<organism evidence="3 4">
    <name type="scientific">Larkinella bovis</name>
    <dbReference type="NCBI Taxonomy" id="683041"/>
    <lineage>
        <taxon>Bacteria</taxon>
        <taxon>Pseudomonadati</taxon>
        <taxon>Bacteroidota</taxon>
        <taxon>Cytophagia</taxon>
        <taxon>Cytophagales</taxon>
        <taxon>Spirosomataceae</taxon>
        <taxon>Larkinella</taxon>
    </lineage>
</organism>
<proteinExistence type="predicted"/>
<keyword evidence="4" id="KW-1185">Reference proteome</keyword>
<feature type="domain" description="Aerotolerance regulator N-terminal" evidence="2">
    <location>
        <begin position="1"/>
        <end position="76"/>
    </location>
</feature>
<dbReference type="RefSeq" id="WP_379850326.1">
    <property type="nucleotide sequence ID" value="NZ_JBHSMA010000014.1"/>
</dbReference>
<comment type="caution">
    <text evidence="3">The sequence shown here is derived from an EMBL/GenBank/DDBJ whole genome shotgun (WGS) entry which is preliminary data.</text>
</comment>
<accession>A0ABW0IH55</accession>
<reference evidence="4" key="1">
    <citation type="journal article" date="2019" name="Int. J. Syst. Evol. Microbiol.">
        <title>The Global Catalogue of Microorganisms (GCM) 10K type strain sequencing project: providing services to taxonomists for standard genome sequencing and annotation.</title>
        <authorList>
            <consortium name="The Broad Institute Genomics Platform"/>
            <consortium name="The Broad Institute Genome Sequencing Center for Infectious Disease"/>
            <person name="Wu L."/>
            <person name="Ma J."/>
        </authorList>
    </citation>
    <scope>NUCLEOTIDE SEQUENCE [LARGE SCALE GENOMIC DNA]</scope>
    <source>
        <strain evidence="4">CCUG 55250</strain>
    </source>
</reference>
<dbReference type="PANTHER" id="PTHR37464">
    <property type="entry name" value="BLL2463 PROTEIN"/>
    <property type="match status" value="1"/>
</dbReference>
<evidence type="ECO:0000256" key="1">
    <source>
        <dbReference type="SAM" id="Phobius"/>
    </source>
</evidence>
<dbReference type="NCBIfam" id="TIGR02226">
    <property type="entry name" value="two_anch"/>
    <property type="match status" value="1"/>
</dbReference>
<dbReference type="Pfam" id="PF07584">
    <property type="entry name" value="BatA"/>
    <property type="match status" value="1"/>
</dbReference>
<feature type="transmembrane region" description="Helical" evidence="1">
    <location>
        <begin position="7"/>
        <end position="24"/>
    </location>
</feature>
<keyword evidence="1" id="KW-0472">Membrane</keyword>
<feature type="transmembrane region" description="Helical" evidence="1">
    <location>
        <begin position="59"/>
        <end position="81"/>
    </location>
</feature>
<dbReference type="EMBL" id="JBHSMA010000014">
    <property type="protein sequence ID" value="MFC5412626.1"/>
    <property type="molecule type" value="Genomic_DNA"/>
</dbReference>
<sequence>MELLQPFMLWGASAVAIPVILHFWHQKKGKTLDWAAMRWLQEKDQQQQRGFQFDNPWLLALRCLLLVLLAVLLSQPVFRWLRPSPAVQKIHLVQPEKIVVDNFRFELEEATRRGEAVYWIDGSTELVKKTDGWPDQPLFSPALLQSVINRLQKENTELNLYLVNDSRLANAPFIRVPDTYQLHLVPDSVSQPLRNYLAFSDGKKTFVNLSNRLITGQDLDPAARFLSAPIHTDSLTVLVRFNDKIEQQTVSAALDALSEVYSLDIQQEQRENPAKKYDWILTDTDVVTPKPETFYVISGTPKVQTVSNVIYVGETFSPQRTERVRNGQLPEWLGELLIAYFRMKPEKTELSPEQLKTVFVATARPDRQQPEADRNWVLIALVVVTGVERWVALKKNA</sequence>
<dbReference type="Proteomes" id="UP001596106">
    <property type="component" value="Unassembled WGS sequence"/>
</dbReference>